<proteinExistence type="predicted"/>
<evidence type="ECO:0000313" key="7">
    <source>
        <dbReference type="EMBL" id="VUX48015.1"/>
    </source>
</evidence>
<dbReference type="GO" id="GO:0016020">
    <property type="term" value="C:membrane"/>
    <property type="evidence" value="ECO:0007669"/>
    <property type="project" value="UniProtKB-SubCell"/>
</dbReference>
<keyword evidence="2 5" id="KW-0812">Transmembrane</keyword>
<evidence type="ECO:0000313" key="8">
    <source>
        <dbReference type="Proteomes" id="UP000326641"/>
    </source>
</evidence>
<keyword evidence="8" id="KW-1185">Reference proteome</keyword>
<dbReference type="PANTHER" id="PTHR37422:SF13">
    <property type="entry name" value="LIPOPOLYSACCHARIDE BIOSYNTHESIS PROTEIN PA4999-RELATED"/>
    <property type="match status" value="1"/>
</dbReference>
<feature type="transmembrane region" description="Helical" evidence="5">
    <location>
        <begin position="21"/>
        <end position="41"/>
    </location>
</feature>
<feature type="transmembrane region" description="Helical" evidence="5">
    <location>
        <begin position="129"/>
        <end position="150"/>
    </location>
</feature>
<name>A0A564WHS9_9PROT</name>
<evidence type="ECO:0000259" key="6">
    <source>
        <dbReference type="Pfam" id="PF04932"/>
    </source>
</evidence>
<feature type="transmembrane region" description="Helical" evidence="5">
    <location>
        <begin position="416"/>
        <end position="434"/>
    </location>
</feature>
<evidence type="ECO:0000256" key="4">
    <source>
        <dbReference type="ARBA" id="ARBA00023136"/>
    </source>
</evidence>
<feature type="transmembrane region" description="Helical" evidence="5">
    <location>
        <begin position="358"/>
        <end position="378"/>
    </location>
</feature>
<accession>A0A564WHS9</accession>
<dbReference type="Pfam" id="PF04932">
    <property type="entry name" value="Wzy_C"/>
    <property type="match status" value="1"/>
</dbReference>
<dbReference type="PANTHER" id="PTHR37422">
    <property type="entry name" value="TEICHURONIC ACID BIOSYNTHESIS PROTEIN TUAE"/>
    <property type="match status" value="1"/>
</dbReference>
<feature type="transmembrane region" description="Helical" evidence="5">
    <location>
        <begin position="77"/>
        <end position="99"/>
    </location>
</feature>
<feature type="transmembrane region" description="Helical" evidence="5">
    <location>
        <begin position="242"/>
        <end position="262"/>
    </location>
</feature>
<keyword evidence="3 5" id="KW-1133">Transmembrane helix</keyword>
<feature type="transmembrane region" description="Helical" evidence="5">
    <location>
        <begin position="218"/>
        <end position="235"/>
    </location>
</feature>
<evidence type="ECO:0000256" key="1">
    <source>
        <dbReference type="ARBA" id="ARBA00004141"/>
    </source>
</evidence>
<comment type="caution">
    <text evidence="7">The sequence shown here is derived from an EMBL/GenBank/DDBJ whole genome shotgun (WGS) entry which is preliminary data.</text>
</comment>
<organism evidence="7 8">
    <name type="scientific">Candidatus Defluviicoccus seviourii</name>
    <dbReference type="NCBI Taxonomy" id="2565273"/>
    <lineage>
        <taxon>Bacteria</taxon>
        <taxon>Pseudomonadati</taxon>
        <taxon>Pseudomonadota</taxon>
        <taxon>Alphaproteobacteria</taxon>
        <taxon>Rhodospirillales</taxon>
        <taxon>Rhodospirillaceae</taxon>
        <taxon>Defluviicoccus</taxon>
    </lineage>
</organism>
<feature type="transmembrane region" description="Helical" evidence="5">
    <location>
        <begin position="170"/>
        <end position="191"/>
    </location>
</feature>
<dbReference type="AlphaFoldDB" id="A0A564WHS9"/>
<feature type="transmembrane region" description="Helical" evidence="5">
    <location>
        <begin position="196"/>
        <end position="212"/>
    </location>
</feature>
<dbReference type="InterPro" id="IPR007016">
    <property type="entry name" value="O-antigen_ligase-rel_domated"/>
</dbReference>
<dbReference type="EMBL" id="UXAT02000054">
    <property type="protein sequence ID" value="VUX48015.1"/>
    <property type="molecule type" value="Genomic_DNA"/>
</dbReference>
<sequence length="451" mass="49285">MTTLHAAAPGWGKARDLNDSYLALLFLALWGYALMGRGFAYAGIPPIFVGEMVLVLGALAALRAGTLPTVLANLPSLALAALIAWVTIRTLPYLSAYGFDALRDSVIAIYGAFAFIVAALLVERRDRLIAFINSYHGLSSIFPYLFFVAFPTSRLANEGLPAWPISEIPVIALRAGDSCVHIAGLAAFALLGFRRVSLLWGAVLFIGAMMAFSQNRGGMLSVLVACAIVIALMPLSRKLISLGCAALLVIVIGLTADISVPLGTDRDLSFRQVANNVVTIVAPADDQREQGTKEWRMQWWNDIIDYTLHGPYFWTGKGFGLNLAIDDGYQVNDPDLPPLRSPHNGHLTFLARGGVPGLALWIVVCVSWAVTVMRLFFVARARDDRTWSRFFLFLFAYWIAALINSSFDVALEGPMLGIWFWCLHGLGIGAAILYRAELNAQPAPHLRQRAY</sequence>
<evidence type="ECO:0000256" key="2">
    <source>
        <dbReference type="ARBA" id="ARBA00022692"/>
    </source>
</evidence>
<evidence type="ECO:0000256" key="3">
    <source>
        <dbReference type="ARBA" id="ARBA00022989"/>
    </source>
</evidence>
<feature type="transmembrane region" description="Helical" evidence="5">
    <location>
        <begin position="47"/>
        <end position="65"/>
    </location>
</feature>
<dbReference type="Proteomes" id="UP000326641">
    <property type="component" value="Unassembled WGS sequence"/>
</dbReference>
<feature type="domain" description="O-antigen ligase-related" evidence="6">
    <location>
        <begin position="202"/>
        <end position="362"/>
    </location>
</feature>
<feature type="transmembrane region" description="Helical" evidence="5">
    <location>
        <begin position="390"/>
        <end position="410"/>
    </location>
</feature>
<feature type="transmembrane region" description="Helical" evidence="5">
    <location>
        <begin position="105"/>
        <end position="122"/>
    </location>
</feature>
<dbReference type="InterPro" id="IPR051533">
    <property type="entry name" value="WaaL-like"/>
</dbReference>
<protein>
    <submittedName>
        <fullName evidence="7">O-antigen polymerase</fullName>
    </submittedName>
</protein>
<gene>
    <name evidence="7" type="ORF">DF3PA_90032</name>
</gene>
<reference evidence="7" key="1">
    <citation type="submission" date="2018-11" db="EMBL/GenBank/DDBJ databases">
        <authorList>
            <person name="Onetto C."/>
        </authorList>
    </citation>
    <scope>NUCLEOTIDE SEQUENCE [LARGE SCALE GENOMIC DNA]</scope>
</reference>
<comment type="subcellular location">
    <subcellularLocation>
        <location evidence="1">Membrane</location>
        <topology evidence="1">Multi-pass membrane protein</topology>
    </subcellularLocation>
</comment>
<evidence type="ECO:0000256" key="5">
    <source>
        <dbReference type="SAM" id="Phobius"/>
    </source>
</evidence>
<keyword evidence="4 5" id="KW-0472">Membrane</keyword>